<name>A0A2Z6IKH5_ACIFI</name>
<gene>
    <name evidence="11" type="ORF">AFERRID_23860</name>
</gene>
<keyword evidence="2" id="KW-0436">Ligase</keyword>
<dbReference type="GO" id="GO:0016874">
    <property type="term" value="F:ligase activity"/>
    <property type="evidence" value="ECO:0007669"/>
    <property type="project" value="UniProtKB-KW"/>
</dbReference>
<accession>A0A2Z6IKH5</accession>
<evidence type="ECO:0000313" key="11">
    <source>
        <dbReference type="EMBL" id="BBF66168.1"/>
    </source>
</evidence>
<evidence type="ECO:0000256" key="9">
    <source>
        <dbReference type="ARBA" id="ARBA00039149"/>
    </source>
</evidence>
<dbReference type="InterPro" id="IPR014729">
    <property type="entry name" value="Rossmann-like_a/b/a_fold"/>
</dbReference>
<dbReference type="InterPro" id="IPR018317">
    <property type="entry name" value="QueC"/>
</dbReference>
<dbReference type="PANTHER" id="PTHR42914:SF1">
    <property type="entry name" value="7-CYANO-7-DEAZAGUANINE SYNTHASE"/>
    <property type="match status" value="1"/>
</dbReference>
<sequence length="197" mass="21278">MSFVNLVSGGLDSTLVGVMAKEDHIDHFPLFIDYGQRAANKEWATCQAVHKQLGLPEPTKMDLSGFGRVIVSGLTSTELDIKNEAFTPGRNLMFLLMGSAYAYQLGASSVAIGLLAEQFSLFPDQRPPFLANAGEAIEAAMGRRIKILTPLIEFGKADVVRLANEKGVSGTYSCHTGDSLPCGRCIACLEFQFNEGE</sequence>
<dbReference type="EMBL" id="AP018795">
    <property type="protein sequence ID" value="BBF66168.1"/>
    <property type="molecule type" value="Genomic_DNA"/>
</dbReference>
<comment type="similarity">
    <text evidence="8">Belongs to the QueC family.</text>
</comment>
<keyword evidence="7" id="KW-0067">ATP-binding</keyword>
<dbReference type="EC" id="6.3.4.20" evidence="9"/>
<evidence type="ECO:0000256" key="10">
    <source>
        <dbReference type="ARBA" id="ARBA00047890"/>
    </source>
</evidence>
<keyword evidence="4" id="KW-0547">Nucleotide-binding</keyword>
<comment type="catalytic activity">
    <reaction evidence="10">
        <text>7-carboxy-7-carbaguanine + NH4(+) + 2 ATP = 7-cyano-7-carbaguanine + 2 AMP + 2 diphosphate + 2 H(+)</text>
        <dbReference type="Rhea" id="RHEA:27982"/>
        <dbReference type="ChEBI" id="CHEBI:15378"/>
        <dbReference type="ChEBI" id="CHEBI:28938"/>
        <dbReference type="ChEBI" id="CHEBI:30616"/>
        <dbReference type="ChEBI" id="CHEBI:33019"/>
        <dbReference type="ChEBI" id="CHEBI:45075"/>
        <dbReference type="ChEBI" id="CHEBI:61036"/>
        <dbReference type="ChEBI" id="CHEBI:456215"/>
        <dbReference type="EC" id="6.3.4.20"/>
    </reaction>
</comment>
<dbReference type="GO" id="GO:0008616">
    <property type="term" value="P:tRNA queuosine(34) biosynthetic process"/>
    <property type="evidence" value="ECO:0007669"/>
    <property type="project" value="UniProtKB-KW"/>
</dbReference>
<dbReference type="RefSeq" id="WP_126605273.1">
    <property type="nucleotide sequence ID" value="NZ_AP018795.1"/>
</dbReference>
<dbReference type="Gene3D" id="3.40.50.620">
    <property type="entry name" value="HUPs"/>
    <property type="match status" value="1"/>
</dbReference>
<keyword evidence="6" id="KW-0862">Zinc</keyword>
<evidence type="ECO:0000256" key="2">
    <source>
        <dbReference type="ARBA" id="ARBA00022598"/>
    </source>
</evidence>
<evidence type="ECO:0000256" key="5">
    <source>
        <dbReference type="ARBA" id="ARBA00022785"/>
    </source>
</evidence>
<evidence type="ECO:0000256" key="4">
    <source>
        <dbReference type="ARBA" id="ARBA00022741"/>
    </source>
</evidence>
<dbReference type="SUPFAM" id="SSF52402">
    <property type="entry name" value="Adenine nucleotide alpha hydrolases-like"/>
    <property type="match status" value="1"/>
</dbReference>
<organism evidence="11 12">
    <name type="scientific">Acidithiobacillus ferridurans</name>
    <dbReference type="NCBI Taxonomy" id="1232575"/>
    <lineage>
        <taxon>Bacteria</taxon>
        <taxon>Pseudomonadati</taxon>
        <taxon>Pseudomonadota</taxon>
        <taxon>Acidithiobacillia</taxon>
        <taxon>Acidithiobacillales</taxon>
        <taxon>Acidithiobacillaceae</taxon>
        <taxon>Acidithiobacillus</taxon>
    </lineage>
</organism>
<keyword evidence="5" id="KW-0671">Queuosine biosynthesis</keyword>
<dbReference type="Proteomes" id="UP000280188">
    <property type="component" value="Chromosome"/>
</dbReference>
<protein>
    <recommendedName>
        <fullName evidence="9">7-cyano-7-deazaguanine synthase</fullName>
        <ecNumber evidence="9">6.3.4.20</ecNumber>
    </recommendedName>
</protein>
<dbReference type="PIRSF" id="PIRSF006293">
    <property type="entry name" value="ExsB"/>
    <property type="match status" value="1"/>
</dbReference>
<reference evidence="11 12" key="1">
    <citation type="journal article" date="2018" name="Microbiol. Resour. Announc.">
        <title>Complete Genome Sequence of Acidithiobacillus ferridurans JCM 18981.</title>
        <authorList>
            <person name="Miyauchi T."/>
            <person name="Kouzuma A."/>
            <person name="Abe T."/>
            <person name="Watanabe K."/>
        </authorList>
    </citation>
    <scope>NUCLEOTIDE SEQUENCE [LARGE SCALE GENOMIC DNA]</scope>
    <source>
        <strain evidence="12">ATCC 33020 / DSM 29468 / JCM 18981 / 11Fe</strain>
    </source>
</reference>
<dbReference type="PANTHER" id="PTHR42914">
    <property type="entry name" value="7-CYANO-7-DEAZAGUANINE SYNTHASE"/>
    <property type="match status" value="1"/>
</dbReference>
<evidence type="ECO:0000256" key="1">
    <source>
        <dbReference type="ARBA" id="ARBA00005061"/>
    </source>
</evidence>
<evidence type="ECO:0000256" key="8">
    <source>
        <dbReference type="ARBA" id="ARBA00037993"/>
    </source>
</evidence>
<dbReference type="Pfam" id="PF06508">
    <property type="entry name" value="QueC"/>
    <property type="match status" value="1"/>
</dbReference>
<proteinExistence type="inferred from homology"/>
<comment type="pathway">
    <text evidence="1">Purine metabolism; 7-cyano-7-deazaguanine biosynthesis.</text>
</comment>
<keyword evidence="3" id="KW-0479">Metal-binding</keyword>
<dbReference type="GO" id="GO:0046872">
    <property type="term" value="F:metal ion binding"/>
    <property type="evidence" value="ECO:0007669"/>
    <property type="project" value="UniProtKB-KW"/>
</dbReference>
<dbReference type="AlphaFoldDB" id="A0A2Z6IKH5"/>
<evidence type="ECO:0000313" key="12">
    <source>
        <dbReference type="Proteomes" id="UP000280188"/>
    </source>
</evidence>
<dbReference type="KEGG" id="afj:AFERRID_23860"/>
<evidence type="ECO:0000256" key="6">
    <source>
        <dbReference type="ARBA" id="ARBA00022833"/>
    </source>
</evidence>
<dbReference type="GO" id="GO:0005524">
    <property type="term" value="F:ATP binding"/>
    <property type="evidence" value="ECO:0007669"/>
    <property type="project" value="UniProtKB-KW"/>
</dbReference>
<evidence type="ECO:0000256" key="3">
    <source>
        <dbReference type="ARBA" id="ARBA00022723"/>
    </source>
</evidence>
<evidence type="ECO:0000256" key="7">
    <source>
        <dbReference type="ARBA" id="ARBA00022840"/>
    </source>
</evidence>
<keyword evidence="12" id="KW-1185">Reference proteome</keyword>